<dbReference type="GeneID" id="19301296"/>
<evidence type="ECO:0000259" key="2">
    <source>
        <dbReference type="Pfam" id="PF09409"/>
    </source>
</evidence>
<feature type="compositionally biased region" description="Basic and acidic residues" evidence="1">
    <location>
        <begin position="34"/>
        <end position="48"/>
    </location>
</feature>
<dbReference type="CDD" id="cd09212">
    <property type="entry name" value="PUB"/>
    <property type="match status" value="1"/>
</dbReference>
<dbReference type="OrthoDB" id="49605at2759"/>
<accession>S7QJL4</accession>
<feature type="compositionally biased region" description="Low complexity" evidence="1">
    <location>
        <begin position="213"/>
        <end position="224"/>
    </location>
</feature>
<reference evidence="3 4" key="1">
    <citation type="journal article" date="2012" name="Science">
        <title>The Paleozoic origin of enzymatic lignin decomposition reconstructed from 31 fungal genomes.</title>
        <authorList>
            <person name="Floudas D."/>
            <person name="Binder M."/>
            <person name="Riley R."/>
            <person name="Barry K."/>
            <person name="Blanchette R.A."/>
            <person name="Henrissat B."/>
            <person name="Martinez A.T."/>
            <person name="Otillar R."/>
            <person name="Spatafora J.W."/>
            <person name="Yadav J.S."/>
            <person name="Aerts A."/>
            <person name="Benoit I."/>
            <person name="Boyd A."/>
            <person name="Carlson A."/>
            <person name="Copeland A."/>
            <person name="Coutinho P.M."/>
            <person name="de Vries R.P."/>
            <person name="Ferreira P."/>
            <person name="Findley K."/>
            <person name="Foster B."/>
            <person name="Gaskell J."/>
            <person name="Glotzer D."/>
            <person name="Gorecki P."/>
            <person name="Heitman J."/>
            <person name="Hesse C."/>
            <person name="Hori C."/>
            <person name="Igarashi K."/>
            <person name="Jurgens J.A."/>
            <person name="Kallen N."/>
            <person name="Kersten P."/>
            <person name="Kohler A."/>
            <person name="Kuees U."/>
            <person name="Kumar T.K.A."/>
            <person name="Kuo A."/>
            <person name="LaButti K."/>
            <person name="Larrondo L.F."/>
            <person name="Lindquist E."/>
            <person name="Ling A."/>
            <person name="Lombard V."/>
            <person name="Lucas S."/>
            <person name="Lundell T."/>
            <person name="Martin R."/>
            <person name="McLaughlin D.J."/>
            <person name="Morgenstern I."/>
            <person name="Morin E."/>
            <person name="Murat C."/>
            <person name="Nagy L.G."/>
            <person name="Nolan M."/>
            <person name="Ohm R.A."/>
            <person name="Patyshakuliyeva A."/>
            <person name="Rokas A."/>
            <person name="Ruiz-Duenas F.J."/>
            <person name="Sabat G."/>
            <person name="Salamov A."/>
            <person name="Samejima M."/>
            <person name="Schmutz J."/>
            <person name="Slot J.C."/>
            <person name="St John F."/>
            <person name="Stenlid J."/>
            <person name="Sun H."/>
            <person name="Sun S."/>
            <person name="Syed K."/>
            <person name="Tsang A."/>
            <person name="Wiebenga A."/>
            <person name="Young D."/>
            <person name="Pisabarro A."/>
            <person name="Eastwood D.C."/>
            <person name="Martin F."/>
            <person name="Cullen D."/>
            <person name="Grigoriev I.V."/>
            <person name="Hibbett D.S."/>
        </authorList>
    </citation>
    <scope>NUCLEOTIDE SEQUENCE [LARGE SCALE GENOMIC DNA]</scope>
    <source>
        <strain evidence="3 4">ATCC 11539</strain>
    </source>
</reference>
<dbReference type="EMBL" id="KB469297">
    <property type="protein sequence ID" value="EPQ59497.1"/>
    <property type="molecule type" value="Genomic_DNA"/>
</dbReference>
<dbReference type="Proteomes" id="UP000030669">
    <property type="component" value="Unassembled WGS sequence"/>
</dbReference>
<feature type="domain" description="PUB" evidence="2">
    <location>
        <begin position="65"/>
        <end position="140"/>
    </location>
</feature>
<dbReference type="AlphaFoldDB" id="S7QJL4"/>
<evidence type="ECO:0000313" key="4">
    <source>
        <dbReference type="Proteomes" id="UP000030669"/>
    </source>
</evidence>
<dbReference type="Gene3D" id="1.20.58.2190">
    <property type="match status" value="1"/>
</dbReference>
<dbReference type="InterPro" id="IPR036339">
    <property type="entry name" value="PUB-like_dom_sf"/>
</dbReference>
<dbReference type="OMA" id="KQAFYDD"/>
<feature type="compositionally biased region" description="Low complexity" evidence="1">
    <location>
        <begin position="21"/>
        <end position="33"/>
    </location>
</feature>
<name>S7QJL4_GLOTA</name>
<sequence length="262" mass="29355">MSSGNVSPAGSPGPSVRESIAAAAARRTQQKAALHAEEQHRREHDKRQEFRRLIEPGIFTRNPDEVSMVALRTLSTIADNLLREPNNSKFQRFKPTNSTIKERLIDPKGALEYAIALGFRTEVEEFQPYYVFNPRHMDDLRIGAAIIHEVLDRKAEQQERMKRWKEQEKVAAASVAQNVKLAFMDDRKSKLLNDKREKELREARATAAASRQSMSPPASPSTSAVRMTGPGRTLSGAIVHGDDLDIPPPYPRRGSDDGSEMD</sequence>
<dbReference type="HOGENOM" id="CLU_081370_0_0_1"/>
<protein>
    <recommendedName>
        <fullName evidence="2">PUB domain-containing protein</fullName>
    </recommendedName>
</protein>
<dbReference type="Pfam" id="PF09409">
    <property type="entry name" value="PUB"/>
    <property type="match status" value="1"/>
</dbReference>
<dbReference type="eggNOG" id="ENOG502SDR6">
    <property type="taxonomic scope" value="Eukaryota"/>
</dbReference>
<evidence type="ECO:0000313" key="3">
    <source>
        <dbReference type="EMBL" id="EPQ59497.1"/>
    </source>
</evidence>
<dbReference type="SUPFAM" id="SSF143503">
    <property type="entry name" value="PUG domain-like"/>
    <property type="match status" value="1"/>
</dbReference>
<organism evidence="3 4">
    <name type="scientific">Gloeophyllum trabeum (strain ATCC 11539 / FP-39264 / Madison 617)</name>
    <name type="common">Brown rot fungus</name>
    <dbReference type="NCBI Taxonomy" id="670483"/>
    <lineage>
        <taxon>Eukaryota</taxon>
        <taxon>Fungi</taxon>
        <taxon>Dikarya</taxon>
        <taxon>Basidiomycota</taxon>
        <taxon>Agaricomycotina</taxon>
        <taxon>Agaricomycetes</taxon>
        <taxon>Gloeophyllales</taxon>
        <taxon>Gloeophyllaceae</taxon>
        <taxon>Gloeophyllum</taxon>
    </lineage>
</organism>
<feature type="region of interest" description="Disordered" evidence="1">
    <location>
        <begin position="198"/>
        <end position="262"/>
    </location>
</feature>
<feature type="region of interest" description="Disordered" evidence="1">
    <location>
        <begin position="1"/>
        <end position="48"/>
    </location>
</feature>
<proteinExistence type="predicted"/>
<dbReference type="KEGG" id="gtr:GLOTRDRAFT_125805"/>
<gene>
    <name evidence="3" type="ORF">GLOTRDRAFT_125805</name>
</gene>
<keyword evidence="4" id="KW-1185">Reference proteome</keyword>
<dbReference type="InterPro" id="IPR018997">
    <property type="entry name" value="PUB_domain"/>
</dbReference>
<evidence type="ECO:0000256" key="1">
    <source>
        <dbReference type="SAM" id="MobiDB-lite"/>
    </source>
</evidence>
<dbReference type="RefSeq" id="XP_007862467.1">
    <property type="nucleotide sequence ID" value="XM_007864276.1"/>
</dbReference>